<protein>
    <submittedName>
        <fullName evidence="1">Uncharacterized protein</fullName>
    </submittedName>
</protein>
<keyword evidence="2" id="KW-1185">Reference proteome</keyword>
<dbReference type="Proteomes" id="UP001596540">
    <property type="component" value="Unassembled WGS sequence"/>
</dbReference>
<reference evidence="2" key="1">
    <citation type="journal article" date="2019" name="Int. J. Syst. Evol. Microbiol.">
        <title>The Global Catalogue of Microorganisms (GCM) 10K type strain sequencing project: providing services to taxonomists for standard genome sequencing and annotation.</title>
        <authorList>
            <consortium name="The Broad Institute Genomics Platform"/>
            <consortium name="The Broad Institute Genome Sequencing Center for Infectious Disease"/>
            <person name="Wu L."/>
            <person name="Ma J."/>
        </authorList>
    </citation>
    <scope>NUCLEOTIDE SEQUENCE [LARGE SCALE GENOMIC DNA]</scope>
    <source>
        <strain evidence="2">CGMCC 4.7382</strain>
    </source>
</reference>
<gene>
    <name evidence="1" type="ORF">ACFQRF_03120</name>
</gene>
<sequence length="220" mass="24441">MQIDFTDQRFQAQLLHDRFPNVAPHIRVMLFASSGPLFPDALAYPLVPGCTAHLCVKRGPDHTRLLTEEHARAWGVRREDVWFAAMQSMAYEPLDVRPIQIRGDVPVHTVKGSGWPASSHVLRLPELLAGPAPFGVAALLPQLDGLIFVPLLSRRSLLALADAHVVFRRSIAGEGPFLDRMLWWRGGQLTALEFTPGADGELPAIHSPEFDHMVRTQMPP</sequence>
<dbReference type="RefSeq" id="WP_379868603.1">
    <property type="nucleotide sequence ID" value="NZ_JBHTBH010000001.1"/>
</dbReference>
<accession>A0ABW2KBR3</accession>
<name>A0ABW2KBR3_9ACTN</name>
<evidence type="ECO:0000313" key="1">
    <source>
        <dbReference type="EMBL" id="MFC7326723.1"/>
    </source>
</evidence>
<comment type="caution">
    <text evidence="1">The sequence shown here is derived from an EMBL/GenBank/DDBJ whole genome shotgun (WGS) entry which is preliminary data.</text>
</comment>
<organism evidence="1 2">
    <name type="scientific">Marinactinospora rubrisoli</name>
    <dbReference type="NCBI Taxonomy" id="2715399"/>
    <lineage>
        <taxon>Bacteria</taxon>
        <taxon>Bacillati</taxon>
        <taxon>Actinomycetota</taxon>
        <taxon>Actinomycetes</taxon>
        <taxon>Streptosporangiales</taxon>
        <taxon>Nocardiopsidaceae</taxon>
        <taxon>Marinactinospora</taxon>
    </lineage>
</organism>
<proteinExistence type="predicted"/>
<evidence type="ECO:0000313" key="2">
    <source>
        <dbReference type="Proteomes" id="UP001596540"/>
    </source>
</evidence>
<dbReference type="EMBL" id="JBHTBH010000001">
    <property type="protein sequence ID" value="MFC7326723.1"/>
    <property type="molecule type" value="Genomic_DNA"/>
</dbReference>